<organism evidence="3 4">
    <name type="scientific">Consotaella salsifontis</name>
    <dbReference type="NCBI Taxonomy" id="1365950"/>
    <lineage>
        <taxon>Bacteria</taxon>
        <taxon>Pseudomonadati</taxon>
        <taxon>Pseudomonadota</taxon>
        <taxon>Alphaproteobacteria</taxon>
        <taxon>Hyphomicrobiales</taxon>
        <taxon>Aurantimonadaceae</taxon>
        <taxon>Consotaella</taxon>
    </lineage>
</organism>
<evidence type="ECO:0000256" key="1">
    <source>
        <dbReference type="SAM" id="SignalP"/>
    </source>
</evidence>
<feature type="domain" description="Lysozyme inhibitor LprI-like N-terminal" evidence="2">
    <location>
        <begin position="31"/>
        <end position="117"/>
    </location>
</feature>
<keyword evidence="4" id="KW-1185">Reference proteome</keyword>
<dbReference type="PANTHER" id="PTHR39176">
    <property type="entry name" value="PERIPLASMIC PROTEIN-RELATED"/>
    <property type="match status" value="1"/>
</dbReference>
<dbReference type="EMBL" id="FUXL01000004">
    <property type="protein sequence ID" value="SJZ94805.1"/>
    <property type="molecule type" value="Genomic_DNA"/>
</dbReference>
<dbReference type="Proteomes" id="UP000190135">
    <property type="component" value="Unassembled WGS sequence"/>
</dbReference>
<proteinExistence type="predicted"/>
<dbReference type="PANTHER" id="PTHR39176:SF1">
    <property type="entry name" value="PERIPLASMIC PROTEIN"/>
    <property type="match status" value="1"/>
</dbReference>
<dbReference type="Pfam" id="PF07007">
    <property type="entry name" value="LprI"/>
    <property type="match status" value="1"/>
</dbReference>
<protein>
    <submittedName>
        <fullName evidence="3">Uncharacterized conserved protein YecT, DUF1311 family</fullName>
    </submittedName>
</protein>
<evidence type="ECO:0000259" key="2">
    <source>
        <dbReference type="Pfam" id="PF07007"/>
    </source>
</evidence>
<name>A0A1T4PTC6_9HYPH</name>
<dbReference type="STRING" id="1365950.SAMN05428963_104149"/>
<gene>
    <name evidence="3" type="ORF">SAMN05428963_104149</name>
</gene>
<feature type="signal peptide" evidence="1">
    <location>
        <begin position="1"/>
        <end position="20"/>
    </location>
</feature>
<feature type="chain" id="PRO_5012933569" evidence="1">
    <location>
        <begin position="21"/>
        <end position="123"/>
    </location>
</feature>
<evidence type="ECO:0000313" key="3">
    <source>
        <dbReference type="EMBL" id="SJZ94805.1"/>
    </source>
</evidence>
<dbReference type="RefSeq" id="WP_078707686.1">
    <property type="nucleotide sequence ID" value="NZ_FUXL01000004.1"/>
</dbReference>
<dbReference type="Gene3D" id="1.20.1270.180">
    <property type="match status" value="1"/>
</dbReference>
<dbReference type="AlphaFoldDB" id="A0A1T4PTC6"/>
<reference evidence="3 4" key="1">
    <citation type="submission" date="2017-02" db="EMBL/GenBank/DDBJ databases">
        <authorList>
            <person name="Peterson S.W."/>
        </authorList>
    </citation>
    <scope>NUCLEOTIDE SEQUENCE [LARGE SCALE GENOMIC DNA]</scope>
    <source>
        <strain evidence="3 4">USBA 369</strain>
    </source>
</reference>
<sequence length="123" mass="13632">MSYARALVLAATFLTAPAVAEEAADTDPACEQATTQGIVECLSDQAERWDTRLNAAYKTAMDGMSEERRKGLRDVQRQWIAWRDANCGWYAEGEGTISRIEAAECDRSLTRARALELEELGSK</sequence>
<accession>A0A1T4PTC6</accession>
<dbReference type="OrthoDB" id="7340239at2"/>
<keyword evidence="1" id="KW-0732">Signal</keyword>
<evidence type="ECO:0000313" key="4">
    <source>
        <dbReference type="Proteomes" id="UP000190135"/>
    </source>
</evidence>
<dbReference type="InterPro" id="IPR009739">
    <property type="entry name" value="LprI-like_N"/>
</dbReference>